<organism evidence="5 6">
    <name type="scientific">Patiria miniata</name>
    <name type="common">Bat star</name>
    <name type="synonym">Asterina miniata</name>
    <dbReference type="NCBI Taxonomy" id="46514"/>
    <lineage>
        <taxon>Eukaryota</taxon>
        <taxon>Metazoa</taxon>
        <taxon>Echinodermata</taxon>
        <taxon>Eleutherozoa</taxon>
        <taxon>Asterozoa</taxon>
        <taxon>Asteroidea</taxon>
        <taxon>Valvatacea</taxon>
        <taxon>Valvatida</taxon>
        <taxon>Asterinidae</taxon>
        <taxon>Patiria</taxon>
    </lineage>
</organism>
<dbReference type="Gene3D" id="1.20.1280.50">
    <property type="match status" value="1"/>
</dbReference>
<dbReference type="RefSeq" id="XP_038049993.1">
    <property type="nucleotide sequence ID" value="XM_038194065.1"/>
</dbReference>
<dbReference type="PROSITE" id="PS50181">
    <property type="entry name" value="FBOX"/>
    <property type="match status" value="1"/>
</dbReference>
<dbReference type="AlphaFoldDB" id="A0A913ZDY8"/>
<evidence type="ECO:0000259" key="4">
    <source>
        <dbReference type="PROSITE" id="PS50181"/>
    </source>
</evidence>
<proteinExistence type="predicted"/>
<protein>
    <recommendedName>
        <fullName evidence="4">F-box domain-containing protein</fullName>
    </recommendedName>
</protein>
<sequence length="515" mass="58357">MMASSLQRVEFGSLPNEMLLQVLQYLTPKDLCHVALCNKSLRETTNHDALWRPLCQAEGWRHIGRAEDLDESTAFIPVDKQSNGKDVNFSFDTVVSGTDWPGLMDTCKWKTVYMKAHHLARKWRDNSHHVVSFEFGSEGCAGRFSPTIWDSPTHLRIYNLHGEGTYLAAGVSNGTVMVWDMYSGKLQHTIHVDICDKSECLKIKNGIIAVGCRDGMIRTYSAKTGQQLQAMSRHRLPVSKLFIDDDTIVSVAQPTGRQHTIMDSDIRVWSSANGDLRFLFRREDNSRSKMELMDYADKTVAAVYVDRSIRFWNAQSGVCMHVIITILMCNFVDRFTYCHLSNGTLIIGDETNTVELFDVKSGECYKTYHIRFDRDDDKSDKKTSSYEFSGEFLAIFGPQSMWGTDVSVYTLDGKYIGKIKTSGDCKGVLNSSCVRGNKLIVCDEMTGASSLWMIDRANGLQAVKDLRGIMFHDLVGTKLLGFWMSDTKLAFAHYFDETLEEGLDQVPHIVVHHYW</sequence>
<dbReference type="InterPro" id="IPR001680">
    <property type="entry name" value="WD40_rpt"/>
</dbReference>
<dbReference type="Pfam" id="PF12937">
    <property type="entry name" value="F-box-like"/>
    <property type="match status" value="1"/>
</dbReference>
<dbReference type="EnsemblMetazoa" id="XM_038194065.1">
    <property type="protein sequence ID" value="XP_038049993.1"/>
    <property type="gene ID" value="LOC119723425"/>
</dbReference>
<keyword evidence="2" id="KW-0677">Repeat</keyword>
<keyword evidence="1 3" id="KW-0853">WD repeat</keyword>
<reference evidence="5" key="1">
    <citation type="submission" date="2022-11" db="UniProtKB">
        <authorList>
            <consortium name="EnsemblMetazoa"/>
        </authorList>
    </citation>
    <scope>IDENTIFICATION</scope>
</reference>
<name>A0A913ZDY8_PATMI</name>
<dbReference type="PROSITE" id="PS50082">
    <property type="entry name" value="WD_REPEATS_2"/>
    <property type="match status" value="1"/>
</dbReference>
<dbReference type="PANTHER" id="PTHR19857">
    <property type="entry name" value="MITOCHONDRIAL DIVISION PROTEIN 1-RELATED"/>
    <property type="match status" value="1"/>
</dbReference>
<dbReference type="GeneID" id="119723425"/>
<evidence type="ECO:0000256" key="2">
    <source>
        <dbReference type="ARBA" id="ARBA00022737"/>
    </source>
</evidence>
<dbReference type="InterPro" id="IPR001810">
    <property type="entry name" value="F-box_dom"/>
</dbReference>
<evidence type="ECO:0000313" key="6">
    <source>
        <dbReference type="Proteomes" id="UP000887568"/>
    </source>
</evidence>
<feature type="repeat" description="WD" evidence="3">
    <location>
        <begin position="163"/>
        <end position="189"/>
    </location>
</feature>
<dbReference type="InterPro" id="IPR051179">
    <property type="entry name" value="WD_repeat_multifunction"/>
</dbReference>
<accession>A0A913ZDY8</accession>
<dbReference type="PANTHER" id="PTHR19857:SF8">
    <property type="entry name" value="ANGIO-ASSOCIATED MIGRATORY CELL PROTEIN"/>
    <property type="match status" value="1"/>
</dbReference>
<dbReference type="SUPFAM" id="SSF50978">
    <property type="entry name" value="WD40 repeat-like"/>
    <property type="match status" value="1"/>
</dbReference>
<dbReference type="InterPro" id="IPR015943">
    <property type="entry name" value="WD40/YVTN_repeat-like_dom_sf"/>
</dbReference>
<dbReference type="SUPFAM" id="SSF69322">
    <property type="entry name" value="Tricorn protease domain 2"/>
    <property type="match status" value="1"/>
</dbReference>
<dbReference type="OrthoDB" id="6592289at2759"/>
<dbReference type="InterPro" id="IPR036047">
    <property type="entry name" value="F-box-like_dom_sf"/>
</dbReference>
<feature type="domain" description="F-box" evidence="4">
    <location>
        <begin position="8"/>
        <end position="54"/>
    </location>
</feature>
<dbReference type="InterPro" id="IPR036322">
    <property type="entry name" value="WD40_repeat_dom_sf"/>
</dbReference>
<evidence type="ECO:0000256" key="1">
    <source>
        <dbReference type="ARBA" id="ARBA00022574"/>
    </source>
</evidence>
<evidence type="ECO:0000313" key="5">
    <source>
        <dbReference type="EnsemblMetazoa" id="XP_038049993.1"/>
    </source>
</evidence>
<evidence type="ECO:0000256" key="3">
    <source>
        <dbReference type="PROSITE-ProRule" id="PRU00221"/>
    </source>
</evidence>
<dbReference type="Proteomes" id="UP000887568">
    <property type="component" value="Unplaced"/>
</dbReference>
<dbReference type="SUPFAM" id="SSF81383">
    <property type="entry name" value="F-box domain"/>
    <property type="match status" value="1"/>
</dbReference>
<dbReference type="Gene3D" id="2.130.10.10">
    <property type="entry name" value="YVTN repeat-like/Quinoprotein amine dehydrogenase"/>
    <property type="match status" value="1"/>
</dbReference>
<dbReference type="SMART" id="SM00256">
    <property type="entry name" value="FBOX"/>
    <property type="match status" value="1"/>
</dbReference>
<keyword evidence="6" id="KW-1185">Reference proteome</keyword>